<protein>
    <submittedName>
        <fullName evidence="2">Uncharacterized protein</fullName>
    </submittedName>
</protein>
<keyword evidence="3" id="KW-1185">Reference proteome</keyword>
<dbReference type="AlphaFoldDB" id="A0A8H3J692"/>
<proteinExistence type="predicted"/>
<evidence type="ECO:0000256" key="1">
    <source>
        <dbReference type="SAM" id="MobiDB-lite"/>
    </source>
</evidence>
<sequence length="149" mass="16523">MPPPNTPLSPTPPPPARNFKRGYHENAFSATTGDRSECAKPTEMQLAVEGRERAALVLGSWEQLVWRSVGRGESIPQTRLRYQKEMIGLSSGEDEWADEGEKKWADEGEKNGGEKGKGKESGKEKEREKGLDEKGKRARKSEGGSGRKR</sequence>
<evidence type="ECO:0000313" key="3">
    <source>
        <dbReference type="Proteomes" id="UP000664534"/>
    </source>
</evidence>
<dbReference type="Proteomes" id="UP000664534">
    <property type="component" value="Unassembled WGS sequence"/>
</dbReference>
<organism evidence="2 3">
    <name type="scientific">Imshaugia aleurites</name>
    <dbReference type="NCBI Taxonomy" id="172621"/>
    <lineage>
        <taxon>Eukaryota</taxon>
        <taxon>Fungi</taxon>
        <taxon>Dikarya</taxon>
        <taxon>Ascomycota</taxon>
        <taxon>Pezizomycotina</taxon>
        <taxon>Lecanoromycetes</taxon>
        <taxon>OSLEUM clade</taxon>
        <taxon>Lecanoromycetidae</taxon>
        <taxon>Lecanorales</taxon>
        <taxon>Lecanorineae</taxon>
        <taxon>Parmeliaceae</taxon>
        <taxon>Imshaugia</taxon>
    </lineage>
</organism>
<dbReference type="OrthoDB" id="5372011at2759"/>
<accession>A0A8H3J692</accession>
<gene>
    <name evidence="2" type="ORF">IMSHALPRED_002769</name>
</gene>
<evidence type="ECO:0000313" key="2">
    <source>
        <dbReference type="EMBL" id="CAF9941542.1"/>
    </source>
</evidence>
<feature type="compositionally biased region" description="Basic and acidic residues" evidence="1">
    <location>
        <begin position="99"/>
        <end position="135"/>
    </location>
</feature>
<feature type="region of interest" description="Disordered" evidence="1">
    <location>
        <begin position="87"/>
        <end position="149"/>
    </location>
</feature>
<comment type="caution">
    <text evidence="2">The sequence shown here is derived from an EMBL/GenBank/DDBJ whole genome shotgun (WGS) entry which is preliminary data.</text>
</comment>
<feature type="compositionally biased region" description="Pro residues" evidence="1">
    <location>
        <begin position="1"/>
        <end position="16"/>
    </location>
</feature>
<feature type="region of interest" description="Disordered" evidence="1">
    <location>
        <begin position="1"/>
        <end position="22"/>
    </location>
</feature>
<name>A0A8H3J692_9LECA</name>
<dbReference type="EMBL" id="CAJPDT010000151">
    <property type="protein sequence ID" value="CAF9941542.1"/>
    <property type="molecule type" value="Genomic_DNA"/>
</dbReference>
<reference evidence="2" key="1">
    <citation type="submission" date="2021-03" db="EMBL/GenBank/DDBJ databases">
        <authorList>
            <person name="Tagirdzhanova G."/>
        </authorList>
    </citation>
    <scope>NUCLEOTIDE SEQUENCE</scope>
</reference>